<dbReference type="Gene3D" id="3.40.50.1000">
    <property type="entry name" value="HAD superfamily/HAD-like"/>
    <property type="match status" value="2"/>
</dbReference>
<name>A0A2Z2HP82_9EURY</name>
<gene>
    <name evidence="1" type="ORF">B1756_00335</name>
</gene>
<proteinExistence type="predicted"/>
<dbReference type="Pfam" id="PF13344">
    <property type="entry name" value="Hydrolase_6"/>
    <property type="match status" value="1"/>
</dbReference>
<dbReference type="SUPFAM" id="SSF56784">
    <property type="entry name" value="HAD-like"/>
    <property type="match status" value="1"/>
</dbReference>
<evidence type="ECO:0000313" key="1">
    <source>
        <dbReference type="EMBL" id="ARS88353.1"/>
    </source>
</evidence>
<accession>A0A2Z2HP82</accession>
<organism evidence="1 2">
    <name type="scientific">Natrarchaeobaculum aegyptiacum</name>
    <dbReference type="NCBI Taxonomy" id="745377"/>
    <lineage>
        <taxon>Archaea</taxon>
        <taxon>Methanobacteriati</taxon>
        <taxon>Methanobacteriota</taxon>
        <taxon>Stenosarchaea group</taxon>
        <taxon>Halobacteria</taxon>
        <taxon>Halobacteriales</taxon>
        <taxon>Natrialbaceae</taxon>
        <taxon>Natrarchaeobaculum</taxon>
    </lineage>
</organism>
<dbReference type="OrthoDB" id="25155at2157"/>
<dbReference type="KEGG" id="naj:B1756_00335"/>
<keyword evidence="2" id="KW-1185">Reference proteome</keyword>
<dbReference type="PANTHER" id="PTHR19288:SF46">
    <property type="entry name" value="HALOACID DEHALOGENASE-LIKE HYDROLASE DOMAIN-CONTAINING PROTEIN 2"/>
    <property type="match status" value="1"/>
</dbReference>
<dbReference type="InterPro" id="IPR023214">
    <property type="entry name" value="HAD_sf"/>
</dbReference>
<evidence type="ECO:0000313" key="2">
    <source>
        <dbReference type="Proteomes" id="UP000250088"/>
    </source>
</evidence>
<reference evidence="2" key="1">
    <citation type="submission" date="2017-02" db="EMBL/GenBank/DDBJ databases">
        <title>Natronthermophilus aegyptiacus gen. nov.,sp. nov., an aerobic, extremely halophilic alkalithermophilic archaeon isolated from the athalassohaline Wadi An Natrun, Egypt.</title>
        <authorList>
            <person name="Zhao B."/>
        </authorList>
    </citation>
    <scope>NUCLEOTIDE SEQUENCE [LARGE SCALE GENOMIC DNA]</scope>
    <source>
        <strain evidence="2">JW/NM-HA 15</strain>
    </source>
</reference>
<dbReference type="InterPro" id="IPR006357">
    <property type="entry name" value="HAD-SF_hydro_IIA"/>
</dbReference>
<dbReference type="Proteomes" id="UP000250088">
    <property type="component" value="Chromosome"/>
</dbReference>
<dbReference type="PANTHER" id="PTHR19288">
    <property type="entry name" value="4-NITROPHENYLPHOSPHATASE-RELATED"/>
    <property type="match status" value="1"/>
</dbReference>
<dbReference type="RefSeq" id="WP_086886734.1">
    <property type="nucleotide sequence ID" value="NZ_CP019893.1"/>
</dbReference>
<dbReference type="NCBIfam" id="TIGR01460">
    <property type="entry name" value="HAD-SF-IIA"/>
    <property type="match status" value="1"/>
</dbReference>
<dbReference type="GO" id="GO:0005737">
    <property type="term" value="C:cytoplasm"/>
    <property type="evidence" value="ECO:0007669"/>
    <property type="project" value="TreeGrafter"/>
</dbReference>
<sequence length="259" mass="26857">MTTYEAAIVDVDGTIVRGNELIPGATDGLTALDAAGCDRLLFSNNPTRGSDHYGERLEPHGIVVDPSSVLTSATVTAEYLASTHAADRVFLVGGSRLEAILEDAGVTLTDDPESADVVLGSFTTGFSYGTLWESLRAFDDGAPFYGTDPDVTIPTDEGLIPGSGAILAAMEAVAGREPDAILGKPSTVAAEAALGRLETDPARTLVVGDRLDTDVALGERAGMETAVVLTGVTDRETLASSPIEPDHVLESLAEVETLL</sequence>
<dbReference type="GO" id="GO:0016791">
    <property type="term" value="F:phosphatase activity"/>
    <property type="evidence" value="ECO:0007669"/>
    <property type="project" value="TreeGrafter"/>
</dbReference>
<dbReference type="EMBL" id="CP019893">
    <property type="protein sequence ID" value="ARS88353.1"/>
    <property type="molecule type" value="Genomic_DNA"/>
</dbReference>
<dbReference type="GeneID" id="32892479"/>
<dbReference type="AlphaFoldDB" id="A0A2Z2HP82"/>
<dbReference type="InterPro" id="IPR036412">
    <property type="entry name" value="HAD-like_sf"/>
</dbReference>
<protein>
    <submittedName>
        <fullName evidence="1">HAD family hydrolase</fullName>
    </submittedName>
</protein>
<dbReference type="Pfam" id="PF13242">
    <property type="entry name" value="Hydrolase_like"/>
    <property type="match status" value="1"/>
</dbReference>
<keyword evidence="1" id="KW-0378">Hydrolase</keyword>